<protein>
    <submittedName>
        <fullName evidence="1">Uncharacterized protein</fullName>
    </submittedName>
</protein>
<dbReference type="Proteomes" id="UP000282971">
    <property type="component" value="Unassembled WGS sequence"/>
</dbReference>
<dbReference type="OrthoDB" id="7591306at2"/>
<accession>A0A437M5W7</accession>
<keyword evidence="2" id="KW-1185">Reference proteome</keyword>
<comment type="caution">
    <text evidence="1">The sequence shown here is derived from an EMBL/GenBank/DDBJ whole genome shotgun (WGS) entry which is preliminary data.</text>
</comment>
<dbReference type="RefSeq" id="WP_127741432.1">
    <property type="nucleotide sequence ID" value="NZ_SACN01000001.1"/>
</dbReference>
<name>A0A437M5W7_9SPHN</name>
<proteinExistence type="predicted"/>
<sequence>MQIDPSATSHPALPFEYDVCVDRLPDIVTRETESAVRSGAIPTFVSTDGKTWVSYVDLFINMGQGRRLRDPASAFFVSPEAMRRISYSSDQIDAAGPDLSERNKVTLAGAKRIAATLAQLRKDLPPWPYDLRVPWSEDFDFPLAAFIKAGQLDAYPSGRCWWVRSVEATKLLPIGESFDDPASPWFVGPHGRADHAEVVRLSAAHRRHWPEIYGPALTPRVR</sequence>
<organism evidence="1 2">
    <name type="scientific">Sphingomonas crocodyli</name>
    <dbReference type="NCBI Taxonomy" id="1979270"/>
    <lineage>
        <taxon>Bacteria</taxon>
        <taxon>Pseudomonadati</taxon>
        <taxon>Pseudomonadota</taxon>
        <taxon>Alphaproteobacteria</taxon>
        <taxon>Sphingomonadales</taxon>
        <taxon>Sphingomonadaceae</taxon>
        <taxon>Sphingomonas</taxon>
    </lineage>
</organism>
<gene>
    <name evidence="1" type="ORF">EOD43_04330</name>
</gene>
<dbReference type="AlphaFoldDB" id="A0A437M5W7"/>
<dbReference type="EMBL" id="SACN01000001">
    <property type="protein sequence ID" value="RVT93130.1"/>
    <property type="molecule type" value="Genomic_DNA"/>
</dbReference>
<evidence type="ECO:0000313" key="2">
    <source>
        <dbReference type="Proteomes" id="UP000282971"/>
    </source>
</evidence>
<reference evidence="1 2" key="1">
    <citation type="submission" date="2019-01" db="EMBL/GenBank/DDBJ databases">
        <authorList>
            <person name="Chen W.-M."/>
        </authorList>
    </citation>
    <scope>NUCLEOTIDE SEQUENCE [LARGE SCALE GENOMIC DNA]</scope>
    <source>
        <strain evidence="1 2">CCP-7</strain>
    </source>
</reference>
<evidence type="ECO:0000313" key="1">
    <source>
        <dbReference type="EMBL" id="RVT93130.1"/>
    </source>
</evidence>